<evidence type="ECO:0000313" key="7">
    <source>
        <dbReference type="EMBL" id="KAK5981734.1"/>
    </source>
</evidence>
<keyword evidence="5" id="KW-0175">Coiled coil</keyword>
<protein>
    <submittedName>
        <fullName evidence="7">Trafficking protein particle complex subunit 8</fullName>
    </submittedName>
</protein>
<dbReference type="Gene3D" id="1.20.5.2950">
    <property type="match status" value="1"/>
</dbReference>
<dbReference type="GO" id="GO:0016471">
    <property type="term" value="C:vacuolar proton-transporting V-type ATPase complex"/>
    <property type="evidence" value="ECO:0007669"/>
    <property type="project" value="InterPro"/>
</dbReference>
<evidence type="ECO:0000256" key="2">
    <source>
        <dbReference type="ARBA" id="ARBA00022448"/>
    </source>
</evidence>
<feature type="domain" description="TPPC8 first Ig-like" evidence="6">
    <location>
        <begin position="498"/>
        <end position="680"/>
    </location>
</feature>
<gene>
    <name evidence="7" type="ORF">GCK32_004585</name>
</gene>
<evidence type="ECO:0000313" key="8">
    <source>
        <dbReference type="Proteomes" id="UP001331761"/>
    </source>
</evidence>
<dbReference type="InterPro" id="IPR005124">
    <property type="entry name" value="V-ATPase_G"/>
</dbReference>
<reference evidence="7 8" key="1">
    <citation type="submission" date="2019-10" db="EMBL/GenBank/DDBJ databases">
        <title>Assembly and Annotation for the nematode Trichostrongylus colubriformis.</title>
        <authorList>
            <person name="Martin J."/>
        </authorList>
    </citation>
    <scope>NUCLEOTIDE SEQUENCE [LARGE SCALE GENOMIC DNA]</scope>
    <source>
        <strain evidence="7">G859</strain>
        <tissue evidence="7">Whole worm</tissue>
    </source>
</reference>
<keyword evidence="8" id="KW-1185">Reference proteome</keyword>
<organism evidence="7 8">
    <name type="scientific">Trichostrongylus colubriformis</name>
    <name type="common">Black scour worm</name>
    <dbReference type="NCBI Taxonomy" id="6319"/>
    <lineage>
        <taxon>Eukaryota</taxon>
        <taxon>Metazoa</taxon>
        <taxon>Ecdysozoa</taxon>
        <taxon>Nematoda</taxon>
        <taxon>Chromadorea</taxon>
        <taxon>Rhabditida</taxon>
        <taxon>Rhabditina</taxon>
        <taxon>Rhabditomorpha</taxon>
        <taxon>Strongyloidea</taxon>
        <taxon>Trichostrongylidae</taxon>
        <taxon>Trichostrongylus</taxon>
    </lineage>
</organism>
<comment type="similarity">
    <text evidence="1">Belongs to the V-ATPase G subunit family.</text>
</comment>
<accession>A0AAN8IP82</accession>
<keyword evidence="3" id="KW-0375">Hydrogen ion transport</keyword>
<evidence type="ECO:0000256" key="4">
    <source>
        <dbReference type="ARBA" id="ARBA00023065"/>
    </source>
</evidence>
<proteinExistence type="inferred from homology"/>
<dbReference type="GO" id="GO:0046961">
    <property type="term" value="F:proton-transporting ATPase activity, rotational mechanism"/>
    <property type="evidence" value="ECO:0007669"/>
    <property type="project" value="InterPro"/>
</dbReference>
<feature type="coiled-coil region" evidence="5">
    <location>
        <begin position="1159"/>
        <end position="1245"/>
    </location>
</feature>
<dbReference type="NCBIfam" id="TIGR01147">
    <property type="entry name" value="V_ATP_synt_G"/>
    <property type="match status" value="1"/>
</dbReference>
<dbReference type="EMBL" id="WIXE01005944">
    <property type="protein sequence ID" value="KAK5981734.1"/>
    <property type="molecule type" value="Genomic_DNA"/>
</dbReference>
<dbReference type="Pfam" id="PF03179">
    <property type="entry name" value="V-ATPase_G"/>
    <property type="match status" value="1"/>
</dbReference>
<dbReference type="InterPro" id="IPR058541">
    <property type="entry name" value="Ig_TPPC8_1st"/>
</dbReference>
<dbReference type="AlphaFoldDB" id="A0AAN8IP82"/>
<name>A0AAN8IP82_TRICO</name>
<dbReference type="FunFam" id="1.20.5.2950:FF:000001">
    <property type="entry name" value="V-type proton ATPase subunit G"/>
    <property type="match status" value="1"/>
</dbReference>
<comment type="caution">
    <text evidence="7">The sequence shown here is derived from an EMBL/GenBank/DDBJ whole genome shotgun (WGS) entry which is preliminary data.</text>
</comment>
<sequence>HSSGDSKGLTPSHCGSPKWTTPNTLKHYFLLHDNVEDDEAKTTAVYKEMCSTYGMDSCQLVRIGDGTATEDLPNVWRDSEDLDAVLNVGLRRALQHAAASAMAHQTVERKPSASSVSTISPSYAVVQSSCVPSAAINGYPGNGQPPSVGEHSISATDREVLKQVTLKFLRDCLIPHVERLMRTLLEHLAARRGLIGKSLTSGMKKWFGGTSSGNLQTLSSVSFQPESLEMQSRRLADLAFLFGLYSFAHSHYRSVKKDFEHSQAWLYHAAASEMAAVALYLSDNRISPKQFPRHYFEVALENELNFAGKYTSVMRCGLNASLVLSKLSMFKEAATLLSTVSSLDNDMCVAVTQAHASRNFEEAKMTRKAAFYQILAGNRFMKAGLKQNALECYSLALRKYANTNWDSVEDHLSTILSGEASDKALAVACAVRLLRESTIQTELNHAAFLDNFVQTLTRFGASSESDPFAVPVPVLDAQATRVICGERPQADDVPLNKNVAWIDIERAAYHTIAGSSAAFRPTHLISDDETDNQRIRSTPPNERFRVEVHLRNPLKTSLVVQNVRLAIKDVHMKEGCENMQPFDGQELLPSLRFSPGESKRIELWVRPTPHVSGFRIASILLQVLSSSGSFIFGTLPINVRGKRLNKNPKQMKSVVHAVDERLRIHVAQKQWPLLDFRISRKNQPQVYCGQAVTLNVEVENIGKEVVNGFCVATDGLDCVSVSLVDMSGRKTLLKSFYAPTDSALRTFELEGAYIPVGGKMWLIVTVRAPSSADPESDIGLVFYYRGENLTYRQWQTVVSLRPVPLFEASAVLLDELHGIAAIIMNNVMPANDAALARCEVVRIRLVGQNVNDKGFWNEIDVTNVTIQPMRIGQVQLECEQSCNVCLKISVPPKAKAVDQGEDGISWSLSPMPADSPSWPAALPAISKSLEELQSVRDNYYQLAFLWKASVVDNDGHVSSIVGETFIDEPLTAAKLRFPRTDMWSSREDPLHDGHFYSAASSDSSLIIICRPIRPIRHNFELNRLCHIPLEVLVTNVDDQKRVADLTLRYRPKVSEAVVSLAQLPPENRQQWWIDREVVRSVIKHGESHVFRFLISVCQPSVYDVAGSQLVLEANFDNADVKTFKVPNALAITPEFLIVEDCRSFRFAVLTGMASQTQGIQQLLAAEKRAAEKINEARKRKFQRMKQAKQEAQAEVEKYRQEREREFKQYEQTYLGTKEDTESKIRRDTENEIEAMKRNVAANKQQVIVRLLQLVCDIKPELHHNLILQKKLHGQFS</sequence>
<dbReference type="Pfam" id="PF12739">
    <property type="entry name" value="TRAPPC-Trs85"/>
    <property type="match status" value="1"/>
</dbReference>
<dbReference type="GO" id="GO:1990072">
    <property type="term" value="C:TRAPPIII protein complex"/>
    <property type="evidence" value="ECO:0007669"/>
    <property type="project" value="TreeGrafter"/>
</dbReference>
<feature type="non-terminal residue" evidence="7">
    <location>
        <position position="1"/>
    </location>
</feature>
<evidence type="ECO:0000256" key="3">
    <source>
        <dbReference type="ARBA" id="ARBA00022781"/>
    </source>
</evidence>
<evidence type="ECO:0000256" key="5">
    <source>
        <dbReference type="SAM" id="Coils"/>
    </source>
</evidence>
<dbReference type="PANTHER" id="PTHR12975:SF6">
    <property type="entry name" value="TRAFFICKING PROTEIN PARTICLE COMPLEX SUBUNIT 8"/>
    <property type="match status" value="1"/>
</dbReference>
<dbReference type="CDD" id="cd06503">
    <property type="entry name" value="ATP-synt_Fo_b"/>
    <property type="match status" value="1"/>
</dbReference>
<evidence type="ECO:0000256" key="1">
    <source>
        <dbReference type="ARBA" id="ARBA00010066"/>
    </source>
</evidence>
<evidence type="ECO:0000259" key="6">
    <source>
        <dbReference type="Pfam" id="PF24545"/>
    </source>
</evidence>
<dbReference type="PANTHER" id="PTHR12975">
    <property type="entry name" value="TRANSPORT PROTEIN TRAPP"/>
    <property type="match status" value="1"/>
</dbReference>
<keyword evidence="4" id="KW-0406">Ion transport</keyword>
<dbReference type="Proteomes" id="UP001331761">
    <property type="component" value="Unassembled WGS sequence"/>
</dbReference>
<keyword evidence="2" id="KW-0813">Transport</keyword>
<dbReference type="InterPro" id="IPR024420">
    <property type="entry name" value="TRAPP_III_complex_Trs85"/>
</dbReference>
<dbReference type="Pfam" id="PF24545">
    <property type="entry name" value="Ig_TPPC8_1st"/>
    <property type="match status" value="1"/>
</dbReference>